<organism evidence="1 2">
    <name type="scientific">Elizabethkingia occulta</name>
    <dbReference type="NCBI Taxonomy" id="1867263"/>
    <lineage>
        <taxon>Bacteria</taxon>
        <taxon>Pseudomonadati</taxon>
        <taxon>Bacteroidota</taxon>
        <taxon>Flavobacteriia</taxon>
        <taxon>Flavobacteriales</taxon>
        <taxon>Weeksellaceae</taxon>
        <taxon>Elizabethkingia</taxon>
    </lineage>
</organism>
<reference evidence="1 2" key="1">
    <citation type="submission" date="2016-06" db="EMBL/GenBank/DDBJ databases">
        <title>Revisiting the taxonomy of the Elizabethkingia Genus based on Whole-Genome Sequencing, Optical Mapping, and MALDI-TOF.</title>
        <authorList>
            <person name="Nicholson A.C."/>
        </authorList>
    </citation>
    <scope>NUCLEOTIDE SEQUENCE [LARGE SCALE GENOMIC DNA]</scope>
    <source>
        <strain evidence="1 2">G4070</strain>
    </source>
</reference>
<gene>
    <name evidence="1" type="ORF">BAZ10_00345</name>
</gene>
<accession>A0A1T3MWS8</accession>
<proteinExistence type="predicted"/>
<evidence type="ECO:0000313" key="1">
    <source>
        <dbReference type="EMBL" id="OPC69024.1"/>
    </source>
</evidence>
<sequence>MNTNQLTISLFVLLIFFAEVKAQSKLQSVSVLKFGPENTLFVGDSRAGKIFAFSIDKTHNTSAEVIYNVKDADTKIAALLATTPDKILVKDIAVNPVSREVYIGVDRVSGKTYTPAIVIMNHTGAVRRFDDAKARSSFIKIDNTPSKDFLFFDNVSAIERTFTDIDFHKGKLYISGISNTDFASTLKVVDFPFNGVQNSASIEIYHTTHDQKETRAPIRTMEIVTLGGREYILAAYTCTPLVTIPLDSIRDGAHVSGKTIAELGYGNTPIDFISYMAQGSSPTDTFPVVFLANNSQSAQILRLSDIEQGNAKDGLNSFANYQKKGVPAMEIPITGVLQIAEQDDQRLVCARRNVETGRLELVSIRKNLYLRLTDAEGEYAFPDYRSGSNQQMFKELQNMLLKEEGYPNRTVK</sequence>
<comment type="caution">
    <text evidence="1">The sequence shown here is derived from an EMBL/GenBank/DDBJ whole genome shotgun (WGS) entry which is preliminary data.</text>
</comment>
<dbReference type="SUPFAM" id="SSF75011">
    <property type="entry name" value="3-carboxy-cis,cis-mucoante lactonizing enzyme"/>
    <property type="match status" value="1"/>
</dbReference>
<dbReference type="AlphaFoldDB" id="A0A1T3MWS8"/>
<evidence type="ECO:0000313" key="2">
    <source>
        <dbReference type="Proteomes" id="UP000190813"/>
    </source>
</evidence>
<keyword evidence="2" id="KW-1185">Reference proteome</keyword>
<name>A0A1T3MWS8_9FLAO</name>
<dbReference type="Proteomes" id="UP000190813">
    <property type="component" value="Unassembled WGS sequence"/>
</dbReference>
<dbReference type="RefSeq" id="WP_078770638.1">
    <property type="nucleotide sequence ID" value="NZ_JBKJBK010000008.1"/>
</dbReference>
<protein>
    <submittedName>
        <fullName evidence="1">Uncharacterized protein</fullName>
    </submittedName>
</protein>
<dbReference type="EMBL" id="MAHX01000004">
    <property type="protein sequence ID" value="OPC69024.1"/>
    <property type="molecule type" value="Genomic_DNA"/>
</dbReference>